<gene>
    <name evidence="2" type="ORF">Dcar01_00659</name>
</gene>
<name>A0ABP9W574_9DEIO</name>
<feature type="transmembrane region" description="Helical" evidence="1">
    <location>
        <begin position="21"/>
        <end position="42"/>
    </location>
</feature>
<reference evidence="2 3" key="1">
    <citation type="submission" date="2024-02" db="EMBL/GenBank/DDBJ databases">
        <title>Deinococcus carri NBRC 110142.</title>
        <authorList>
            <person name="Ichikawa N."/>
            <person name="Katano-Makiyama Y."/>
            <person name="Hidaka K."/>
        </authorList>
    </citation>
    <scope>NUCLEOTIDE SEQUENCE [LARGE SCALE GENOMIC DNA]</scope>
    <source>
        <strain evidence="2 3">NBRC 110142</strain>
    </source>
</reference>
<protein>
    <submittedName>
        <fullName evidence="2">Uncharacterized protein</fullName>
    </submittedName>
</protein>
<evidence type="ECO:0000313" key="2">
    <source>
        <dbReference type="EMBL" id="GAA5511945.1"/>
    </source>
</evidence>
<dbReference type="Proteomes" id="UP001401887">
    <property type="component" value="Unassembled WGS sequence"/>
</dbReference>
<proteinExistence type="predicted"/>
<keyword evidence="3" id="KW-1185">Reference proteome</keyword>
<dbReference type="EMBL" id="BAABRP010000001">
    <property type="protein sequence ID" value="GAA5511945.1"/>
    <property type="molecule type" value="Genomic_DNA"/>
</dbReference>
<dbReference type="NCBIfam" id="NF033684">
    <property type="entry name" value="suffix_2_RND"/>
    <property type="match status" value="1"/>
</dbReference>
<keyword evidence="1" id="KW-1133">Transmembrane helix</keyword>
<evidence type="ECO:0000256" key="1">
    <source>
        <dbReference type="SAM" id="Phobius"/>
    </source>
</evidence>
<sequence length="91" mass="9618">MKEIPKSFPLRGRPLRFKLGLVALAVCALLYLSILVTLSLSLDAATKAGVIGTTVLAAEIFGLLGTAGVGKEVVQQLGQRLGFKKRKPGQL</sequence>
<keyword evidence="1" id="KW-0812">Transmembrane</keyword>
<organism evidence="2 3">
    <name type="scientific">Deinococcus carri</name>
    <dbReference type="NCBI Taxonomy" id="1211323"/>
    <lineage>
        <taxon>Bacteria</taxon>
        <taxon>Thermotogati</taxon>
        <taxon>Deinococcota</taxon>
        <taxon>Deinococci</taxon>
        <taxon>Deinococcales</taxon>
        <taxon>Deinococcaceae</taxon>
        <taxon>Deinococcus</taxon>
    </lineage>
</organism>
<accession>A0ABP9W574</accession>
<keyword evidence="1" id="KW-0472">Membrane</keyword>
<feature type="transmembrane region" description="Helical" evidence="1">
    <location>
        <begin position="48"/>
        <end position="70"/>
    </location>
</feature>
<dbReference type="RefSeq" id="WP_345460817.1">
    <property type="nucleotide sequence ID" value="NZ_BAABRP010000001.1"/>
</dbReference>
<dbReference type="InterPro" id="IPR047961">
    <property type="entry name" value="Transp_suffix-like"/>
</dbReference>
<evidence type="ECO:0000313" key="3">
    <source>
        <dbReference type="Proteomes" id="UP001401887"/>
    </source>
</evidence>
<comment type="caution">
    <text evidence="2">The sequence shown here is derived from an EMBL/GenBank/DDBJ whole genome shotgun (WGS) entry which is preliminary data.</text>
</comment>